<dbReference type="SUPFAM" id="SSF53474">
    <property type="entry name" value="alpha/beta-Hydrolases"/>
    <property type="match status" value="1"/>
</dbReference>
<dbReference type="Pfam" id="PF07859">
    <property type="entry name" value="Abhydrolase_3"/>
    <property type="match status" value="2"/>
</dbReference>
<feature type="domain" description="Alpha/beta hydrolase fold-3" evidence="1">
    <location>
        <begin position="104"/>
        <end position="185"/>
    </location>
</feature>
<keyword evidence="3" id="KW-1185">Reference proteome</keyword>
<feature type="domain" description="Alpha/beta hydrolase fold-3" evidence="1">
    <location>
        <begin position="47"/>
        <end position="101"/>
    </location>
</feature>
<dbReference type="GO" id="GO:0072330">
    <property type="term" value="P:monocarboxylic acid biosynthetic process"/>
    <property type="evidence" value="ECO:0007669"/>
    <property type="project" value="UniProtKB-ARBA"/>
</dbReference>
<dbReference type="PANTHER" id="PTHR23024">
    <property type="entry name" value="ARYLACETAMIDE DEACETYLASE"/>
    <property type="match status" value="1"/>
</dbReference>
<dbReference type="InterPro" id="IPR029058">
    <property type="entry name" value="AB_hydrolase_fold"/>
</dbReference>
<dbReference type="AlphaFoldDB" id="A0A9W9JYR0"/>
<dbReference type="InterPro" id="IPR013094">
    <property type="entry name" value="AB_hydrolase_3"/>
</dbReference>
<dbReference type="InterPro" id="IPR050466">
    <property type="entry name" value="Carboxylest/Gibb_receptor"/>
</dbReference>
<reference evidence="2" key="2">
    <citation type="journal article" date="2023" name="IMA Fungus">
        <title>Comparative genomic study of the Penicillium genus elucidates a diverse pangenome and 15 lateral gene transfer events.</title>
        <authorList>
            <person name="Petersen C."/>
            <person name="Sorensen T."/>
            <person name="Nielsen M.R."/>
            <person name="Sondergaard T.E."/>
            <person name="Sorensen J.L."/>
            <person name="Fitzpatrick D.A."/>
            <person name="Frisvad J.C."/>
            <person name="Nielsen K.L."/>
        </authorList>
    </citation>
    <scope>NUCLEOTIDE SEQUENCE</scope>
    <source>
        <strain evidence="2">IBT 34128</strain>
    </source>
</reference>
<dbReference type="OrthoDB" id="408631at2759"/>
<dbReference type="PANTHER" id="PTHR23024:SF166">
    <property type="entry name" value="ALPHA_BETA HYDROLASE FOLD-3 DOMAIN-CONTAINING PROTEIN-RELATED"/>
    <property type="match status" value="1"/>
</dbReference>
<accession>A0A9W9JYR0</accession>
<name>A0A9W9JYR0_9EURO</name>
<evidence type="ECO:0000313" key="3">
    <source>
        <dbReference type="Proteomes" id="UP001141434"/>
    </source>
</evidence>
<dbReference type="EMBL" id="JAPMSZ010000010">
    <property type="protein sequence ID" value="KAJ5086430.1"/>
    <property type="molecule type" value="Genomic_DNA"/>
</dbReference>
<evidence type="ECO:0000313" key="2">
    <source>
        <dbReference type="EMBL" id="KAJ5086430.1"/>
    </source>
</evidence>
<dbReference type="Gene3D" id="3.40.50.1820">
    <property type="entry name" value="alpha/beta hydrolase"/>
    <property type="match status" value="2"/>
</dbReference>
<protein>
    <submittedName>
        <fullName evidence="2">Alpha/beta-hydrolase</fullName>
    </submittedName>
</protein>
<dbReference type="GO" id="GO:0016787">
    <property type="term" value="F:hydrolase activity"/>
    <property type="evidence" value="ECO:0007669"/>
    <property type="project" value="InterPro"/>
</dbReference>
<dbReference type="RefSeq" id="XP_056508555.1">
    <property type="nucleotide sequence ID" value="XM_056658262.1"/>
</dbReference>
<evidence type="ECO:0000259" key="1">
    <source>
        <dbReference type="Pfam" id="PF07859"/>
    </source>
</evidence>
<proteinExistence type="predicted"/>
<reference evidence="2" key="1">
    <citation type="submission" date="2022-11" db="EMBL/GenBank/DDBJ databases">
        <authorList>
            <person name="Petersen C."/>
        </authorList>
    </citation>
    <scope>NUCLEOTIDE SEQUENCE</scope>
    <source>
        <strain evidence="2">IBT 34128</strain>
    </source>
</reference>
<organism evidence="2 3">
    <name type="scientific">Penicillium alfredii</name>
    <dbReference type="NCBI Taxonomy" id="1506179"/>
    <lineage>
        <taxon>Eukaryota</taxon>
        <taxon>Fungi</taxon>
        <taxon>Dikarya</taxon>
        <taxon>Ascomycota</taxon>
        <taxon>Pezizomycotina</taxon>
        <taxon>Eurotiomycetes</taxon>
        <taxon>Eurotiomycetidae</taxon>
        <taxon>Eurotiales</taxon>
        <taxon>Aspergillaceae</taxon>
        <taxon>Penicillium</taxon>
    </lineage>
</organism>
<dbReference type="Proteomes" id="UP001141434">
    <property type="component" value="Unassembled WGS sequence"/>
</dbReference>
<sequence>MTRNHLPITPHPGPSIYEFHIPARDGHPICVRAYRQSHQTDLLPLPIYLHGGGFVTSGLETNDASCRALAVQIPLLVLNVEYRLAPENLFPTGLEDCFDVAASNAPRLTRKLIDYFAGIYGAPPDDKRLSLLLVPSHANLARRAVSYVYGWDPHRDEALLFEQLLREQGISTQCYLYPGLPHGFWTTWPDLEVSKGWQRDLIEGHTEDQ</sequence>
<dbReference type="GeneID" id="81397431"/>
<dbReference type="GO" id="GO:0017000">
    <property type="term" value="P:antibiotic biosynthetic process"/>
    <property type="evidence" value="ECO:0007669"/>
    <property type="project" value="UniProtKB-ARBA"/>
</dbReference>
<comment type="caution">
    <text evidence="2">The sequence shown here is derived from an EMBL/GenBank/DDBJ whole genome shotgun (WGS) entry which is preliminary data.</text>
</comment>
<gene>
    <name evidence="2" type="ORF">NUU61_007737</name>
</gene>